<dbReference type="Gene3D" id="1.10.260.40">
    <property type="entry name" value="lambda repressor-like DNA-binding domains"/>
    <property type="match status" value="1"/>
</dbReference>
<accession>A0A7C9IU45</accession>
<dbReference type="Proteomes" id="UP000480570">
    <property type="component" value="Unassembled WGS sequence"/>
</dbReference>
<dbReference type="AlphaFoldDB" id="A0A7C9IU45"/>
<dbReference type="EMBL" id="WEZT01000018">
    <property type="protein sequence ID" value="MYV05920.1"/>
    <property type="molecule type" value="Genomic_DNA"/>
</dbReference>
<evidence type="ECO:0000259" key="1">
    <source>
        <dbReference type="PROSITE" id="PS50943"/>
    </source>
</evidence>
<sequence length="247" mass="27906">MLKISLKQYMNERHLTIQNVTEMTGVSRPTISQLASGKAKGIQFETLSKLANGLNADVSELFDNQFSFETIQYYVKPVTESLYTPDGSITTGINCSSTLIDEDETTIEVGFYYDGNITDVGTVTEFKVPTRLILSNPINGSDTVYKIEWLYDDLGEALIENYNEQKLYDFLSSSPINSLEKILGGVSRGIIQLLETSLTSKYKTATYVSFNSDLPIHRLPNESLNFLWDKKTLLNKKLFDQLIDIKY</sequence>
<reference evidence="2 3" key="1">
    <citation type="journal article" date="2019" name="Appl. Environ. Microbiol.">
        <title>Genetic determinants of hydroxycinnamic acid metabolism in heterofermentative lactobacilli.</title>
        <authorList>
            <person name="Gaur G."/>
            <person name="Oh J.H."/>
            <person name="Filannino P."/>
            <person name="Gobbetti M."/>
            <person name="van Pijkeren J.P."/>
            <person name="Ganzle M.G."/>
        </authorList>
    </citation>
    <scope>NUCLEOTIDE SEQUENCE [LARGE SCALE GENOMIC DNA]</scope>
    <source>
        <strain evidence="2 3">FUA3583</strain>
    </source>
</reference>
<dbReference type="SUPFAM" id="SSF47413">
    <property type="entry name" value="lambda repressor-like DNA-binding domains"/>
    <property type="match status" value="1"/>
</dbReference>
<dbReference type="GO" id="GO:0003677">
    <property type="term" value="F:DNA binding"/>
    <property type="evidence" value="ECO:0007669"/>
    <property type="project" value="InterPro"/>
</dbReference>
<feature type="domain" description="HTH cro/C1-type" evidence="1">
    <location>
        <begin position="6"/>
        <end position="61"/>
    </location>
</feature>
<dbReference type="PROSITE" id="PS50943">
    <property type="entry name" value="HTH_CROC1"/>
    <property type="match status" value="1"/>
</dbReference>
<comment type="caution">
    <text evidence="2">The sequence shown here is derived from an EMBL/GenBank/DDBJ whole genome shotgun (WGS) entry which is preliminary data.</text>
</comment>
<dbReference type="SMART" id="SM00530">
    <property type="entry name" value="HTH_XRE"/>
    <property type="match status" value="1"/>
</dbReference>
<organism evidence="2 3">
    <name type="scientific">Furfurilactobacillus rossiae</name>
    <dbReference type="NCBI Taxonomy" id="231049"/>
    <lineage>
        <taxon>Bacteria</taxon>
        <taxon>Bacillati</taxon>
        <taxon>Bacillota</taxon>
        <taxon>Bacilli</taxon>
        <taxon>Lactobacillales</taxon>
        <taxon>Lactobacillaceae</taxon>
        <taxon>Furfurilactobacillus</taxon>
    </lineage>
</organism>
<evidence type="ECO:0000313" key="3">
    <source>
        <dbReference type="Proteomes" id="UP000480570"/>
    </source>
</evidence>
<name>A0A7C9IU45_9LACO</name>
<proteinExistence type="predicted"/>
<dbReference type="InterPro" id="IPR010982">
    <property type="entry name" value="Lambda_DNA-bd_dom_sf"/>
</dbReference>
<protein>
    <submittedName>
        <fullName evidence="2">Helix-turn-helix domain-containing protein</fullName>
    </submittedName>
</protein>
<dbReference type="CDD" id="cd00093">
    <property type="entry name" value="HTH_XRE"/>
    <property type="match status" value="1"/>
</dbReference>
<dbReference type="InterPro" id="IPR001387">
    <property type="entry name" value="Cro/C1-type_HTH"/>
</dbReference>
<evidence type="ECO:0000313" key="2">
    <source>
        <dbReference type="EMBL" id="MYV05920.1"/>
    </source>
</evidence>
<gene>
    <name evidence="2" type="ORF">GB992_08740</name>
</gene>
<dbReference type="Pfam" id="PF13443">
    <property type="entry name" value="HTH_26"/>
    <property type="match status" value="1"/>
</dbReference>